<dbReference type="Pfam" id="PF00440">
    <property type="entry name" value="TetR_N"/>
    <property type="match status" value="1"/>
</dbReference>
<sequence length="242" mass="26747">MTTDTGLTLRERKKLRTRRALVEEALRLFTEQGFGETTLDELVDAVDVSQRTFFRNFSSKEDVALAPEKELWTTYLAELERRPPGASTLADYQDTLFAAIGQMTEGWERRFLASRALCDRTPALVAHSLRHCSEITERALAVVAARRPAPDAAAALHDRLLLELMLAAWRWAIGQWAAAGEVPCADDTTCRAELRAHVRRAFGAIPGTARLACPEHSPEHGPERDPGHGEAPRTASGGPEPR</sequence>
<gene>
    <name evidence="7" type="ORF">RM590_30275</name>
</gene>
<evidence type="ECO:0000256" key="1">
    <source>
        <dbReference type="ARBA" id="ARBA00023015"/>
    </source>
</evidence>
<evidence type="ECO:0000313" key="8">
    <source>
        <dbReference type="Proteomes" id="UP001183246"/>
    </source>
</evidence>
<name>A0ABU2N188_9ACTN</name>
<evidence type="ECO:0000256" key="2">
    <source>
        <dbReference type="ARBA" id="ARBA00023125"/>
    </source>
</evidence>
<feature type="compositionally biased region" description="Basic and acidic residues" evidence="5">
    <location>
        <begin position="216"/>
        <end position="231"/>
    </location>
</feature>
<dbReference type="Gene3D" id="1.10.357.10">
    <property type="entry name" value="Tetracycline Repressor, domain 2"/>
    <property type="match status" value="1"/>
</dbReference>
<keyword evidence="3" id="KW-0804">Transcription</keyword>
<evidence type="ECO:0000259" key="6">
    <source>
        <dbReference type="PROSITE" id="PS50977"/>
    </source>
</evidence>
<dbReference type="InterPro" id="IPR001647">
    <property type="entry name" value="HTH_TetR"/>
</dbReference>
<evidence type="ECO:0000256" key="4">
    <source>
        <dbReference type="PROSITE-ProRule" id="PRU00335"/>
    </source>
</evidence>
<dbReference type="Proteomes" id="UP001183246">
    <property type="component" value="Unassembled WGS sequence"/>
</dbReference>
<dbReference type="SUPFAM" id="SSF46689">
    <property type="entry name" value="Homeodomain-like"/>
    <property type="match status" value="1"/>
</dbReference>
<dbReference type="InterPro" id="IPR009057">
    <property type="entry name" value="Homeodomain-like_sf"/>
</dbReference>
<feature type="domain" description="HTH tetR-type" evidence="6">
    <location>
        <begin position="15"/>
        <end position="75"/>
    </location>
</feature>
<accession>A0ABU2N188</accession>
<dbReference type="InterPro" id="IPR050109">
    <property type="entry name" value="HTH-type_TetR-like_transc_reg"/>
</dbReference>
<proteinExistence type="predicted"/>
<dbReference type="RefSeq" id="WP_311707962.1">
    <property type="nucleotide sequence ID" value="NZ_JAVREL010000024.1"/>
</dbReference>
<dbReference type="PANTHER" id="PTHR30055">
    <property type="entry name" value="HTH-TYPE TRANSCRIPTIONAL REGULATOR RUTR"/>
    <property type="match status" value="1"/>
</dbReference>
<evidence type="ECO:0000313" key="7">
    <source>
        <dbReference type="EMBL" id="MDT0346838.1"/>
    </source>
</evidence>
<reference evidence="8" key="1">
    <citation type="submission" date="2023-07" db="EMBL/GenBank/DDBJ databases">
        <title>30 novel species of actinomycetes from the DSMZ collection.</title>
        <authorList>
            <person name="Nouioui I."/>
        </authorList>
    </citation>
    <scope>NUCLEOTIDE SEQUENCE [LARGE SCALE GENOMIC DNA]</scope>
    <source>
        <strain evidence="8">DSM 44938</strain>
    </source>
</reference>
<keyword evidence="2 4" id="KW-0238">DNA-binding</keyword>
<dbReference type="PROSITE" id="PS50977">
    <property type="entry name" value="HTH_TETR_2"/>
    <property type="match status" value="1"/>
</dbReference>
<organism evidence="7 8">
    <name type="scientific">Streptomyces litchfieldiae</name>
    <dbReference type="NCBI Taxonomy" id="3075543"/>
    <lineage>
        <taxon>Bacteria</taxon>
        <taxon>Bacillati</taxon>
        <taxon>Actinomycetota</taxon>
        <taxon>Actinomycetes</taxon>
        <taxon>Kitasatosporales</taxon>
        <taxon>Streptomycetaceae</taxon>
        <taxon>Streptomyces</taxon>
    </lineage>
</organism>
<dbReference type="PRINTS" id="PR00455">
    <property type="entry name" value="HTHTETR"/>
</dbReference>
<comment type="caution">
    <text evidence="7">The sequence shown here is derived from an EMBL/GenBank/DDBJ whole genome shotgun (WGS) entry which is preliminary data.</text>
</comment>
<feature type="DNA-binding region" description="H-T-H motif" evidence="4">
    <location>
        <begin position="38"/>
        <end position="57"/>
    </location>
</feature>
<dbReference type="EMBL" id="JAVREL010000024">
    <property type="protein sequence ID" value="MDT0346838.1"/>
    <property type="molecule type" value="Genomic_DNA"/>
</dbReference>
<protein>
    <submittedName>
        <fullName evidence="7">Helix-turn-helix domain-containing protein</fullName>
    </submittedName>
</protein>
<keyword evidence="1" id="KW-0805">Transcription regulation</keyword>
<dbReference type="PANTHER" id="PTHR30055:SF238">
    <property type="entry name" value="MYCOFACTOCIN BIOSYNTHESIS TRANSCRIPTIONAL REGULATOR MFTR-RELATED"/>
    <property type="match status" value="1"/>
</dbReference>
<evidence type="ECO:0000256" key="3">
    <source>
        <dbReference type="ARBA" id="ARBA00023163"/>
    </source>
</evidence>
<evidence type="ECO:0000256" key="5">
    <source>
        <dbReference type="SAM" id="MobiDB-lite"/>
    </source>
</evidence>
<keyword evidence="8" id="KW-1185">Reference proteome</keyword>
<feature type="region of interest" description="Disordered" evidence="5">
    <location>
        <begin position="210"/>
        <end position="242"/>
    </location>
</feature>